<organism evidence="4 5">
    <name type="scientific">Streptomyces axinellae</name>
    <dbReference type="NCBI Taxonomy" id="552788"/>
    <lineage>
        <taxon>Bacteria</taxon>
        <taxon>Bacillati</taxon>
        <taxon>Actinomycetota</taxon>
        <taxon>Actinomycetes</taxon>
        <taxon>Kitasatosporales</taxon>
        <taxon>Streptomycetaceae</taxon>
        <taxon>Streptomyces</taxon>
    </lineage>
</organism>
<gene>
    <name evidence="4" type="primary">dacB</name>
    <name evidence="4" type="ORF">GCM10009863_20100</name>
</gene>
<evidence type="ECO:0000313" key="5">
    <source>
        <dbReference type="Proteomes" id="UP001501447"/>
    </source>
</evidence>
<keyword evidence="2" id="KW-0378">Hydrolase</keyword>
<name>A0ABN3PYC6_9ACTN</name>
<keyword evidence="4" id="KW-0121">Carboxypeptidase</keyword>
<feature type="compositionally biased region" description="Gly residues" evidence="3">
    <location>
        <begin position="133"/>
        <end position="148"/>
    </location>
</feature>
<dbReference type="Proteomes" id="UP001501447">
    <property type="component" value="Unassembled WGS sequence"/>
</dbReference>
<proteinExistence type="inferred from homology"/>
<dbReference type="Pfam" id="PF02113">
    <property type="entry name" value="Peptidase_S13"/>
    <property type="match status" value="2"/>
</dbReference>
<feature type="region of interest" description="Disordered" evidence="3">
    <location>
        <begin position="118"/>
        <end position="160"/>
    </location>
</feature>
<dbReference type="InterPro" id="IPR000667">
    <property type="entry name" value="Peptidase_S13"/>
</dbReference>
<reference evidence="5" key="1">
    <citation type="journal article" date="2019" name="Int. J. Syst. Evol. Microbiol.">
        <title>The Global Catalogue of Microorganisms (GCM) 10K type strain sequencing project: providing services to taxonomists for standard genome sequencing and annotation.</title>
        <authorList>
            <consortium name="The Broad Institute Genomics Platform"/>
            <consortium name="The Broad Institute Genome Sequencing Center for Infectious Disease"/>
            <person name="Wu L."/>
            <person name="Ma J."/>
        </authorList>
    </citation>
    <scope>NUCLEOTIDE SEQUENCE [LARGE SCALE GENOMIC DNA]</scope>
    <source>
        <strain evidence="5">JCM 16373</strain>
    </source>
</reference>
<dbReference type="NCBIfam" id="TIGR00666">
    <property type="entry name" value="PBP4"/>
    <property type="match status" value="1"/>
</dbReference>
<keyword evidence="4" id="KW-0645">Protease</keyword>
<dbReference type="GO" id="GO:0004180">
    <property type="term" value="F:carboxypeptidase activity"/>
    <property type="evidence" value="ECO:0007669"/>
    <property type="project" value="UniProtKB-KW"/>
</dbReference>
<sequence length="548" mass="55292">MPNTASKVRDTANRAYRAAARSAGAARRRAGAAARSADTAIRGIPGHWREAGPQQRQTIRLAAGAAAVGLVVALTTVAATGPWDGGQRTAERVWAAGQGPGGPGEEDRSGLTAPQVLAQAGPLPGTGATTGTKGVGNGEGGAPDGSAGGSRRAAKVPPPTASALADTLEPLLDDQSLGAVQHASVVDAVTGRQLFAQGAGQTATPASTIKLATAVAALTAAGENHRVATRVVGKGDRVTLVGGGDPTLTKGALADLAEETARTLRKRGVREVTLTYDLSRYTGTRQHPIGPNENLALVTPLMLNEGRLDKSDHGPAARTPDPSGQAAQEFADRLSRAGVRTTGPAESGQAPGSARSLAVHKSPTLSALVERMLTNSDNDIAEALARQTALAKGEPASFKGAGRAVRSTLKRLGLPLKGTVFADGSGLDRADRVSPALLTQLLVRAGAPEEPALRPVLTGLPVAGFTGTLDARYGGERGAPGAGLVRAKTGTLTGVNTLAGTVVDADGRMLSFAFMTSGTTDPAAAQNSLDRLASTLANCGCRDSPSAG</sequence>
<evidence type="ECO:0000256" key="1">
    <source>
        <dbReference type="ARBA" id="ARBA00006096"/>
    </source>
</evidence>
<dbReference type="Gene3D" id="3.40.710.10">
    <property type="entry name" value="DD-peptidase/beta-lactamase superfamily"/>
    <property type="match status" value="2"/>
</dbReference>
<feature type="region of interest" description="Disordered" evidence="3">
    <location>
        <begin position="340"/>
        <end position="359"/>
    </location>
</feature>
<feature type="region of interest" description="Disordered" evidence="3">
    <location>
        <begin position="306"/>
        <end position="330"/>
    </location>
</feature>
<dbReference type="PANTHER" id="PTHR30023:SF0">
    <property type="entry name" value="PENICILLIN-SENSITIVE CARBOXYPEPTIDASE A"/>
    <property type="match status" value="1"/>
</dbReference>
<dbReference type="PANTHER" id="PTHR30023">
    <property type="entry name" value="D-ALANYL-D-ALANINE CARBOXYPEPTIDASE"/>
    <property type="match status" value="1"/>
</dbReference>
<evidence type="ECO:0000256" key="3">
    <source>
        <dbReference type="SAM" id="MobiDB-lite"/>
    </source>
</evidence>
<protein>
    <submittedName>
        <fullName evidence="4">D-alanyl-D-alanine carboxypeptidase/D-alanyl-D-alanine-endopeptidase</fullName>
    </submittedName>
</protein>
<evidence type="ECO:0000256" key="2">
    <source>
        <dbReference type="ARBA" id="ARBA00022801"/>
    </source>
</evidence>
<accession>A0ABN3PYC6</accession>
<keyword evidence="5" id="KW-1185">Reference proteome</keyword>
<dbReference type="SUPFAM" id="SSF56601">
    <property type="entry name" value="beta-lactamase/transpeptidase-like"/>
    <property type="match status" value="1"/>
</dbReference>
<dbReference type="InterPro" id="IPR012338">
    <property type="entry name" value="Beta-lactam/transpept-like"/>
</dbReference>
<comment type="caution">
    <text evidence="4">The sequence shown here is derived from an EMBL/GenBank/DDBJ whole genome shotgun (WGS) entry which is preliminary data.</text>
</comment>
<comment type="similarity">
    <text evidence="1">Belongs to the peptidase S13 family.</text>
</comment>
<evidence type="ECO:0000313" key="4">
    <source>
        <dbReference type="EMBL" id="GAA2606610.1"/>
    </source>
</evidence>
<feature type="compositionally biased region" description="Basic and acidic residues" evidence="3">
    <location>
        <begin position="306"/>
        <end position="315"/>
    </location>
</feature>
<dbReference type="EMBL" id="BAAARJ010000005">
    <property type="protein sequence ID" value="GAA2606610.1"/>
    <property type="molecule type" value="Genomic_DNA"/>
</dbReference>
<dbReference type="PRINTS" id="PR00922">
    <property type="entry name" value="DADACBPTASE3"/>
</dbReference>